<organism evidence="2 3">
    <name type="scientific">Nitrospirillum viridazoti CBAmc</name>
    <dbReference type="NCBI Taxonomy" id="1441467"/>
    <lineage>
        <taxon>Bacteria</taxon>
        <taxon>Pseudomonadati</taxon>
        <taxon>Pseudomonadota</taxon>
        <taxon>Alphaproteobacteria</taxon>
        <taxon>Rhodospirillales</taxon>
        <taxon>Azospirillaceae</taxon>
        <taxon>Nitrospirillum</taxon>
        <taxon>Nitrospirillum viridazoti</taxon>
    </lineage>
</organism>
<evidence type="ECO:0000313" key="3">
    <source>
        <dbReference type="Proteomes" id="UP000197153"/>
    </source>
</evidence>
<comment type="similarity">
    <text evidence="1">Belongs to the SlyX family.</text>
</comment>
<dbReference type="HAMAP" id="MF_00715">
    <property type="entry name" value="SlyX"/>
    <property type="match status" value="1"/>
</dbReference>
<dbReference type="SUPFAM" id="SSF58038">
    <property type="entry name" value="SNARE fusion complex"/>
    <property type="match status" value="1"/>
</dbReference>
<dbReference type="Pfam" id="PF04102">
    <property type="entry name" value="SlyX"/>
    <property type="match status" value="1"/>
</dbReference>
<gene>
    <name evidence="1" type="primary">slyX</name>
    <name evidence="2" type="ORF">Y958_07535</name>
</gene>
<keyword evidence="3" id="KW-1185">Reference proteome</keyword>
<proteinExistence type="inferred from homology"/>
<accession>A0A248JR38</accession>
<sequence>MDSVEQRLIDLEMRITHHERMAEELSQVVADQGQMIDMLTARVHRLLARLQEAEGGWRPSPQDEKPPPHY</sequence>
<dbReference type="KEGG" id="nao:Y958_07535"/>
<name>A0A248JR38_9PROT</name>
<dbReference type="Proteomes" id="UP000197153">
    <property type="component" value="Chromosome 1"/>
</dbReference>
<dbReference type="Gene3D" id="1.20.5.300">
    <property type="match status" value="1"/>
</dbReference>
<protein>
    <recommendedName>
        <fullName evidence="1">Protein SlyX homolog</fullName>
    </recommendedName>
</protein>
<dbReference type="PANTHER" id="PTHR36508:SF1">
    <property type="entry name" value="PROTEIN SLYX"/>
    <property type="match status" value="1"/>
</dbReference>
<dbReference type="EMBL" id="CP022110">
    <property type="protein sequence ID" value="ASG20674.1"/>
    <property type="molecule type" value="Genomic_DNA"/>
</dbReference>
<dbReference type="RefSeq" id="WP_088871508.1">
    <property type="nucleotide sequence ID" value="NZ_CP022110.1"/>
</dbReference>
<evidence type="ECO:0000256" key="1">
    <source>
        <dbReference type="HAMAP-Rule" id="MF_00715"/>
    </source>
</evidence>
<reference evidence="2 3" key="1">
    <citation type="submission" date="2017-06" db="EMBL/GenBank/DDBJ databases">
        <title>Complete genome sequence of Nitrospirillum amazonense strain CBAmC, an endophytic nitrogen-fixing and plant growth-promoting bacterium, isolated from sugarcane.</title>
        <authorList>
            <person name="Schwab S."/>
            <person name="dos Santos Teixeira K.R."/>
            <person name="Simoes Araujo J.L."/>
            <person name="Soares Vidal M."/>
            <person name="Borges de Freitas H.R."/>
            <person name="Rivello Crivelaro A.L."/>
            <person name="Bueno de Camargo Nunes A."/>
            <person name="dos Santos C.M."/>
            <person name="Palmeira da Silva Rosa D."/>
            <person name="da Silva Padilha D."/>
            <person name="da Silva E."/>
            <person name="Araujo Terra L."/>
            <person name="Soares Mendes V."/>
            <person name="Farinelli L."/>
            <person name="Magalhaes Cruz L."/>
            <person name="Baldani J.I."/>
        </authorList>
    </citation>
    <scope>NUCLEOTIDE SEQUENCE [LARGE SCALE GENOMIC DNA]</scope>
    <source>
        <strain evidence="2 3">CBAmC</strain>
    </source>
</reference>
<dbReference type="InterPro" id="IPR007236">
    <property type="entry name" value="SlyX"/>
</dbReference>
<dbReference type="AlphaFoldDB" id="A0A248JR38"/>
<evidence type="ECO:0000313" key="2">
    <source>
        <dbReference type="EMBL" id="ASG20674.1"/>
    </source>
</evidence>
<dbReference type="PANTHER" id="PTHR36508">
    <property type="entry name" value="PROTEIN SLYX"/>
    <property type="match status" value="1"/>
</dbReference>